<dbReference type="PANTHER" id="PTHR33116">
    <property type="entry name" value="REVERSE TRANSCRIPTASE ZINC-BINDING DOMAIN-CONTAINING PROTEIN-RELATED-RELATED"/>
    <property type="match status" value="1"/>
</dbReference>
<sequence length="932" mass="105566">MELFWFNHEDFHSITQDTWAAQNNLPSAQSFFSKSQLLQERLNAWHKSSFPSVNLHLENAKHFIALFDSIEENRPLSPLEVRVRVLSKERAYLLACILESRWHQRARIQWLKSGDRNTRFFHATASAKMRKKLISSLEVDGETITNPNLILQAFTDFFKNLLGKSVPAFPCSLRSLYGHQPVFLQLGERFTSQEVHHAVLALANNKASGPDGLPNEFARGKWNVIGQDIMCIFDDLYCLNLNLTDVNLAHIILLPKTPNATSLSSFRPISIINYIPKLIAKVLASRLGQHINEMISPSQTGFIKGRLIHENFIAAREIIAHLSSCKEPAIMIKLDFYKAFDTVNWTFLLNVLKCFGVPSNFIAWVELLLTTASSAVLLNNQTGTVFQHHQGLRQGDPLSPFLFIMVADVLSKMCQATALSIPFHLSNMLRYPFQVLQYADDTLIFCTAKGRAVHSLKFVLTVFSLFSGLNLNLNKSSFVPFNLSPTQISSISSIFNCDVAQLPLTYLGLPLTSSRPSKEVYRQLIEKLEHKLAGWKNKLLSRAGRLTLVSSVMSSIPIFFMSAFKLPSWVIKEIDKLRRNFLWGRSTGSTTGIPLLAWDRVCLPKHLGGMGVLNLKILKTSLLLKWLWRLFVLPNSQWSTLTRSMFASRVLTSPLSWTARGSFFWKDLLTLRNIFSILTRFDLGSGRETLFWFSNWGNGFLNFFDCKPLPSKPHLTVQKVCQSLSSSLQAPWNRDVHNAILHLSSFTPSDTRDTCSWKCNSSGNFTVKSAYSALVSAGKIEFQATLIWSTKLPPSIRLFIFLLFQDRILTQEALVKRNIEVQPGCSLCDSTSLETATHIFCLCPYSQELWNRMSSLFPSFVFLGHTDLRQLILDAVGSVPINGVNHKAIVSLTVLWAIWLERNNRIFRGAARSTEALLHWITSQQSLFLKHC</sequence>
<keyword evidence="2" id="KW-0695">RNA-directed DNA polymerase</keyword>
<evidence type="ECO:0000313" key="3">
    <source>
        <dbReference type="Proteomes" id="UP001140206"/>
    </source>
</evidence>
<keyword evidence="2" id="KW-0548">Nucleotidyltransferase</keyword>
<evidence type="ECO:0000313" key="2">
    <source>
        <dbReference type="EMBL" id="KAJ4788058.1"/>
    </source>
</evidence>
<dbReference type="SUPFAM" id="SSF56672">
    <property type="entry name" value="DNA/RNA polymerases"/>
    <property type="match status" value="1"/>
</dbReference>
<reference evidence="2" key="1">
    <citation type="submission" date="2022-08" db="EMBL/GenBank/DDBJ databases">
        <authorList>
            <person name="Marques A."/>
        </authorList>
    </citation>
    <scope>NUCLEOTIDE SEQUENCE</scope>
    <source>
        <strain evidence="2">RhyPub2mFocal</strain>
        <tissue evidence="2">Leaves</tissue>
    </source>
</reference>
<dbReference type="GO" id="GO:0003964">
    <property type="term" value="F:RNA-directed DNA polymerase activity"/>
    <property type="evidence" value="ECO:0007669"/>
    <property type="project" value="UniProtKB-KW"/>
</dbReference>
<dbReference type="CDD" id="cd01650">
    <property type="entry name" value="RT_nLTR_like"/>
    <property type="match status" value="1"/>
</dbReference>
<accession>A0AAV8FB91</accession>
<evidence type="ECO:0000259" key="1">
    <source>
        <dbReference type="PROSITE" id="PS50878"/>
    </source>
</evidence>
<dbReference type="PROSITE" id="PS50878">
    <property type="entry name" value="RT_POL"/>
    <property type="match status" value="1"/>
</dbReference>
<dbReference type="Proteomes" id="UP001140206">
    <property type="component" value="Chromosome 2"/>
</dbReference>
<keyword evidence="3" id="KW-1185">Reference proteome</keyword>
<dbReference type="InterPro" id="IPR000477">
    <property type="entry name" value="RT_dom"/>
</dbReference>
<dbReference type="Pfam" id="PF00078">
    <property type="entry name" value="RVT_1"/>
    <property type="match status" value="1"/>
</dbReference>
<dbReference type="InterPro" id="IPR026960">
    <property type="entry name" value="RVT-Znf"/>
</dbReference>
<feature type="domain" description="Reverse transcriptase" evidence="1">
    <location>
        <begin position="235"/>
        <end position="511"/>
    </location>
</feature>
<organism evidence="2 3">
    <name type="scientific">Rhynchospora pubera</name>
    <dbReference type="NCBI Taxonomy" id="906938"/>
    <lineage>
        <taxon>Eukaryota</taxon>
        <taxon>Viridiplantae</taxon>
        <taxon>Streptophyta</taxon>
        <taxon>Embryophyta</taxon>
        <taxon>Tracheophyta</taxon>
        <taxon>Spermatophyta</taxon>
        <taxon>Magnoliopsida</taxon>
        <taxon>Liliopsida</taxon>
        <taxon>Poales</taxon>
        <taxon>Cyperaceae</taxon>
        <taxon>Cyperoideae</taxon>
        <taxon>Rhynchosporeae</taxon>
        <taxon>Rhynchospora</taxon>
    </lineage>
</organism>
<dbReference type="PANTHER" id="PTHR33116:SF78">
    <property type="entry name" value="OS12G0587133 PROTEIN"/>
    <property type="match status" value="1"/>
</dbReference>
<gene>
    <name evidence="2" type="ORF">LUZ62_039304</name>
</gene>
<proteinExistence type="predicted"/>
<comment type="caution">
    <text evidence="2">The sequence shown here is derived from an EMBL/GenBank/DDBJ whole genome shotgun (WGS) entry which is preliminary data.</text>
</comment>
<dbReference type="EMBL" id="JAMFTS010000002">
    <property type="protein sequence ID" value="KAJ4788058.1"/>
    <property type="molecule type" value="Genomic_DNA"/>
</dbReference>
<dbReference type="InterPro" id="IPR043502">
    <property type="entry name" value="DNA/RNA_pol_sf"/>
</dbReference>
<protein>
    <submittedName>
        <fullName evidence="2">RNA-directed DNA polymerase (Reverse transcriptase)-related family protein</fullName>
    </submittedName>
</protein>
<keyword evidence="2" id="KW-0808">Transferase</keyword>
<name>A0AAV8FB91_9POAL</name>
<dbReference type="AlphaFoldDB" id="A0AAV8FB91"/>
<dbReference type="Pfam" id="PF13966">
    <property type="entry name" value="zf-RVT"/>
    <property type="match status" value="1"/>
</dbReference>